<evidence type="ECO:0000256" key="6">
    <source>
        <dbReference type="ARBA" id="ARBA00023098"/>
    </source>
</evidence>
<protein>
    <recommendedName>
        <fullName evidence="8">Holo-[acyl-carrier-protein] synthase</fullName>
        <shortName evidence="8">Holo-ACP synthase</shortName>
        <ecNumber evidence="8">2.7.8.7</ecNumber>
    </recommendedName>
    <alternativeName>
        <fullName evidence="8">4'-phosphopantetheinyl transferase AcpS</fullName>
    </alternativeName>
</protein>
<evidence type="ECO:0000259" key="9">
    <source>
        <dbReference type="Pfam" id="PF01648"/>
    </source>
</evidence>
<keyword evidence="3 8" id="KW-0479">Metal-binding</keyword>
<evidence type="ECO:0000256" key="3">
    <source>
        <dbReference type="ARBA" id="ARBA00022723"/>
    </source>
</evidence>
<keyword evidence="6 8" id="KW-0443">Lipid metabolism</keyword>
<keyword evidence="1 8" id="KW-0444">Lipid biosynthesis</keyword>
<evidence type="ECO:0000313" key="11">
    <source>
        <dbReference type="Proteomes" id="UP000253034"/>
    </source>
</evidence>
<keyword evidence="8" id="KW-0963">Cytoplasm</keyword>
<feature type="binding site" evidence="8">
    <location>
        <position position="61"/>
    </location>
    <ligand>
        <name>Mg(2+)</name>
        <dbReference type="ChEBI" id="CHEBI:18420"/>
    </ligand>
</feature>
<sequence>MYSLRVKKISSSNLYPPCKIFIVTYIEAWNSLYTVVNCLSRRYIIYGGKKGCGMVVGIGTDILKIERIRNALSDGYSAFLRKTFTLEEREQAALRPDPAMYFATRFAAKEAVFKTLGIDGSFVDLTEIEIINNEFGQPAVQLFGKLKQVAESKGVSSVMVSISYETEYVSAFAVAQR</sequence>
<dbReference type="SUPFAM" id="SSF56214">
    <property type="entry name" value="4'-phosphopantetheinyl transferase"/>
    <property type="match status" value="1"/>
</dbReference>
<dbReference type="InterPro" id="IPR002582">
    <property type="entry name" value="ACPS"/>
</dbReference>
<dbReference type="EC" id="2.7.8.7" evidence="8"/>
<reference evidence="10 11" key="1">
    <citation type="submission" date="2018-07" db="EMBL/GenBank/DDBJ databases">
        <title>Genomic Encyclopedia of Type Strains, Phase IV (KMG-IV): sequencing the most valuable type-strain genomes for metagenomic binning, comparative biology and taxonomic classification.</title>
        <authorList>
            <person name="Goeker M."/>
        </authorList>
    </citation>
    <scope>NUCLEOTIDE SEQUENCE [LARGE SCALE GENOMIC DNA]</scope>
    <source>
        <strain evidence="10 11">DSM 27016</strain>
    </source>
</reference>
<dbReference type="AlphaFoldDB" id="A0A369B356"/>
<evidence type="ECO:0000256" key="8">
    <source>
        <dbReference type="HAMAP-Rule" id="MF_00101"/>
    </source>
</evidence>
<keyword evidence="11" id="KW-1185">Reference proteome</keyword>
<evidence type="ECO:0000256" key="2">
    <source>
        <dbReference type="ARBA" id="ARBA00022679"/>
    </source>
</evidence>
<organism evidence="10 11">
    <name type="scientific">Anaerobacterium chartisolvens</name>
    <dbReference type="NCBI Taxonomy" id="1297424"/>
    <lineage>
        <taxon>Bacteria</taxon>
        <taxon>Bacillati</taxon>
        <taxon>Bacillota</taxon>
        <taxon>Clostridia</taxon>
        <taxon>Eubacteriales</taxon>
        <taxon>Oscillospiraceae</taxon>
        <taxon>Anaerobacterium</taxon>
    </lineage>
</organism>
<comment type="catalytic activity">
    <reaction evidence="8">
        <text>apo-[ACP] + CoA = holo-[ACP] + adenosine 3',5'-bisphosphate + H(+)</text>
        <dbReference type="Rhea" id="RHEA:12068"/>
        <dbReference type="Rhea" id="RHEA-COMP:9685"/>
        <dbReference type="Rhea" id="RHEA-COMP:9690"/>
        <dbReference type="ChEBI" id="CHEBI:15378"/>
        <dbReference type="ChEBI" id="CHEBI:29999"/>
        <dbReference type="ChEBI" id="CHEBI:57287"/>
        <dbReference type="ChEBI" id="CHEBI:58343"/>
        <dbReference type="ChEBI" id="CHEBI:64479"/>
        <dbReference type="EC" id="2.7.8.7"/>
    </reaction>
</comment>
<dbReference type="InterPro" id="IPR008278">
    <property type="entry name" value="4-PPantetheinyl_Trfase_dom"/>
</dbReference>
<dbReference type="GO" id="GO:0006633">
    <property type="term" value="P:fatty acid biosynthetic process"/>
    <property type="evidence" value="ECO:0007669"/>
    <property type="project" value="UniProtKB-UniRule"/>
</dbReference>
<dbReference type="NCBIfam" id="TIGR00556">
    <property type="entry name" value="pantethn_trn"/>
    <property type="match status" value="1"/>
</dbReference>
<evidence type="ECO:0000256" key="4">
    <source>
        <dbReference type="ARBA" id="ARBA00022832"/>
    </source>
</evidence>
<comment type="cofactor">
    <cofactor evidence="8">
        <name>Mg(2+)</name>
        <dbReference type="ChEBI" id="CHEBI:18420"/>
    </cofactor>
</comment>
<name>A0A369B356_9FIRM</name>
<keyword evidence="5 8" id="KW-0460">Magnesium</keyword>
<dbReference type="GO" id="GO:0000287">
    <property type="term" value="F:magnesium ion binding"/>
    <property type="evidence" value="ECO:0007669"/>
    <property type="project" value="UniProtKB-UniRule"/>
</dbReference>
<keyword evidence="4 8" id="KW-0276">Fatty acid metabolism</keyword>
<evidence type="ECO:0000256" key="7">
    <source>
        <dbReference type="ARBA" id="ARBA00023160"/>
    </source>
</evidence>
<dbReference type="InterPro" id="IPR037143">
    <property type="entry name" value="4-PPantetheinyl_Trfase_dom_sf"/>
</dbReference>
<evidence type="ECO:0000256" key="5">
    <source>
        <dbReference type="ARBA" id="ARBA00022842"/>
    </source>
</evidence>
<dbReference type="GO" id="GO:0008897">
    <property type="term" value="F:holo-[acyl-carrier-protein] synthase activity"/>
    <property type="evidence" value="ECO:0007669"/>
    <property type="project" value="UniProtKB-UniRule"/>
</dbReference>
<comment type="subcellular location">
    <subcellularLocation>
        <location evidence="8">Cytoplasm</location>
    </subcellularLocation>
</comment>
<feature type="binding site" evidence="8">
    <location>
        <position position="110"/>
    </location>
    <ligand>
        <name>Mg(2+)</name>
        <dbReference type="ChEBI" id="CHEBI:18420"/>
    </ligand>
</feature>
<keyword evidence="7 8" id="KW-0275">Fatty acid biosynthesis</keyword>
<dbReference type="InterPro" id="IPR004568">
    <property type="entry name" value="Ppantetheine-prot_Trfase_dom"/>
</dbReference>
<dbReference type="EMBL" id="QPJT01000012">
    <property type="protein sequence ID" value="RCX16042.1"/>
    <property type="molecule type" value="Genomic_DNA"/>
</dbReference>
<keyword evidence="2 8" id="KW-0808">Transferase</keyword>
<comment type="similarity">
    <text evidence="8">Belongs to the P-Pant transferase superfamily. AcpS family.</text>
</comment>
<dbReference type="Pfam" id="PF01648">
    <property type="entry name" value="ACPS"/>
    <property type="match status" value="1"/>
</dbReference>
<gene>
    <name evidence="8" type="primary">acpS</name>
    <name evidence="10" type="ORF">DFR58_11223</name>
</gene>
<evidence type="ECO:0000313" key="10">
    <source>
        <dbReference type="EMBL" id="RCX16042.1"/>
    </source>
</evidence>
<proteinExistence type="inferred from homology"/>
<dbReference type="GO" id="GO:0005737">
    <property type="term" value="C:cytoplasm"/>
    <property type="evidence" value="ECO:0007669"/>
    <property type="project" value="UniProtKB-SubCell"/>
</dbReference>
<evidence type="ECO:0000256" key="1">
    <source>
        <dbReference type="ARBA" id="ARBA00022516"/>
    </source>
</evidence>
<comment type="function">
    <text evidence="8">Transfers the 4'-phosphopantetheine moiety from coenzyme A to a Ser of acyl-carrier-protein.</text>
</comment>
<dbReference type="HAMAP" id="MF_00101">
    <property type="entry name" value="AcpS"/>
    <property type="match status" value="1"/>
</dbReference>
<dbReference type="Proteomes" id="UP000253034">
    <property type="component" value="Unassembled WGS sequence"/>
</dbReference>
<dbReference type="Gene3D" id="3.90.470.20">
    <property type="entry name" value="4'-phosphopantetheinyl transferase domain"/>
    <property type="match status" value="1"/>
</dbReference>
<feature type="domain" description="4'-phosphopantetheinyl transferase" evidence="9">
    <location>
        <begin position="57"/>
        <end position="157"/>
    </location>
</feature>
<accession>A0A369B356</accession>
<comment type="caution">
    <text evidence="10">The sequence shown here is derived from an EMBL/GenBank/DDBJ whole genome shotgun (WGS) entry which is preliminary data.</text>
</comment>